<evidence type="ECO:0000259" key="1">
    <source>
        <dbReference type="Pfam" id="PF22560"/>
    </source>
</evidence>
<dbReference type="Pfam" id="PF22560">
    <property type="entry name" value="GMT-wHTH"/>
    <property type="match status" value="1"/>
</dbReference>
<dbReference type="AlphaFoldDB" id="A0A6J5DN05"/>
<evidence type="ECO:0000313" key="2">
    <source>
        <dbReference type="EMBL" id="CAB3755428.1"/>
    </source>
</evidence>
<protein>
    <recommendedName>
        <fullName evidence="1">GMT-like wHTH domain-containing protein</fullName>
    </recommendedName>
</protein>
<accession>A0A6J5DN05</accession>
<organism evidence="2 3">
    <name type="scientific">Paraburkholderia humisilvae</name>
    <dbReference type="NCBI Taxonomy" id="627669"/>
    <lineage>
        <taxon>Bacteria</taxon>
        <taxon>Pseudomonadati</taxon>
        <taxon>Pseudomonadota</taxon>
        <taxon>Betaproteobacteria</taxon>
        <taxon>Burkholderiales</taxon>
        <taxon>Burkholderiaceae</taxon>
        <taxon>Paraburkholderia</taxon>
    </lineage>
</organism>
<dbReference type="EMBL" id="CADIKH010000010">
    <property type="protein sequence ID" value="CAB3755428.1"/>
    <property type="molecule type" value="Genomic_DNA"/>
</dbReference>
<reference evidence="2 3" key="1">
    <citation type="submission" date="2020-04" db="EMBL/GenBank/DDBJ databases">
        <authorList>
            <person name="De Canck E."/>
        </authorList>
    </citation>
    <scope>NUCLEOTIDE SEQUENCE [LARGE SCALE GENOMIC DNA]</scope>
    <source>
        <strain evidence="2 3">LMG 29542</strain>
    </source>
</reference>
<gene>
    <name evidence="2" type="ORF">LMG29542_02592</name>
</gene>
<dbReference type="RefSeq" id="WP_175226844.1">
    <property type="nucleotide sequence ID" value="NZ_CADIKH010000010.1"/>
</dbReference>
<name>A0A6J5DN05_9BURK</name>
<feature type="domain" description="GMT-like wHTH" evidence="1">
    <location>
        <begin position="316"/>
        <end position="400"/>
    </location>
</feature>
<dbReference type="Proteomes" id="UP000494363">
    <property type="component" value="Unassembled WGS sequence"/>
</dbReference>
<evidence type="ECO:0000313" key="3">
    <source>
        <dbReference type="Proteomes" id="UP000494363"/>
    </source>
</evidence>
<dbReference type="InterPro" id="IPR031009">
    <property type="entry name" value="Tcm_partner"/>
</dbReference>
<keyword evidence="3" id="KW-1185">Reference proteome</keyword>
<proteinExistence type="predicted"/>
<sequence length="424" mass="48852">MTKIEDKYHWMVGTKPPVLDQHSAVKHAIVESYVYRYIKTVMAPAHIPKLTLTLVDGFCGGGQYLSEDGQELLDGTPLLMLKAVQRARIELNLDRHTIPRIVDTEYFFVDKNSETIRYLDWHIAGQKSLRAFDIDDSPRVRTKAQAFNDALPDIVNRVKARKGGGRVIFLLDQYSYTAVSMETLRWLMAELPGAEIILNFNVDSMFTYLSQLEKNRKPLRAIGLEEYMPWEQLPYIKSKTDWRTVLQRHVAHGIKKATGAPFMTLFFVRPSQANSWSYWLVHLSRRYKAHDVMKQLHWEHSSEFGHELEPGLFLLGYNPRSDEIYSRQSPLVFGPDAGEQCVSQLVDQLGRSLSEASQPISLQQFFQQHISDTMADESRLQMVVRRLHSAGNIIVSNKDSRLRRVSKSYALTDVIEHSRQIIIF</sequence>
<dbReference type="NCBIfam" id="TIGR04474">
    <property type="entry name" value="tcm_partner"/>
    <property type="match status" value="1"/>
</dbReference>
<dbReference type="InterPro" id="IPR054339">
    <property type="entry name" value="GMT_wHTH"/>
</dbReference>